<feature type="binding site" evidence="8">
    <location>
        <position position="168"/>
    </location>
    <ligand>
        <name>Mg(2+)</name>
        <dbReference type="ChEBI" id="CHEBI:18420"/>
    </ligand>
</feature>
<protein>
    <submittedName>
        <fullName evidence="10">Phosphotransferase</fullName>
    </submittedName>
</protein>
<evidence type="ECO:0000256" key="4">
    <source>
        <dbReference type="ARBA" id="ARBA00022777"/>
    </source>
</evidence>
<comment type="similarity">
    <text evidence="1">Belongs to the aminoglycoside phosphotransferase family.</text>
</comment>
<feature type="active site" description="Proton acceptor" evidence="7">
    <location>
        <position position="163"/>
    </location>
</feature>
<dbReference type="InterPro" id="IPR002575">
    <property type="entry name" value="Aminoglycoside_PTrfase"/>
</dbReference>
<evidence type="ECO:0000256" key="6">
    <source>
        <dbReference type="ARBA" id="ARBA00023251"/>
    </source>
</evidence>
<dbReference type="EMBL" id="BOQN01000090">
    <property type="protein sequence ID" value="GIM95216.1"/>
    <property type="molecule type" value="Genomic_DNA"/>
</dbReference>
<dbReference type="GO" id="GO:0016773">
    <property type="term" value="F:phosphotransferase activity, alcohol group as acceptor"/>
    <property type="evidence" value="ECO:0007669"/>
    <property type="project" value="InterPro"/>
</dbReference>
<reference evidence="10 11" key="1">
    <citation type="submission" date="2021-03" db="EMBL/GenBank/DDBJ databases">
        <title>Whole genome shotgun sequence of Actinoplanes toevensis NBRC 105298.</title>
        <authorList>
            <person name="Komaki H."/>
            <person name="Tamura T."/>
        </authorList>
    </citation>
    <scope>NUCLEOTIDE SEQUENCE [LARGE SCALE GENOMIC DNA]</scope>
    <source>
        <strain evidence="10 11">NBRC 105298</strain>
    </source>
</reference>
<dbReference type="AlphaFoldDB" id="A0A919TJN5"/>
<feature type="binding site" evidence="8">
    <location>
        <position position="182"/>
    </location>
    <ligand>
        <name>Mg(2+)</name>
        <dbReference type="ChEBI" id="CHEBI:18420"/>
    </ligand>
</feature>
<organism evidence="10 11">
    <name type="scientific">Paractinoplanes toevensis</name>
    <dbReference type="NCBI Taxonomy" id="571911"/>
    <lineage>
        <taxon>Bacteria</taxon>
        <taxon>Bacillati</taxon>
        <taxon>Actinomycetota</taxon>
        <taxon>Actinomycetes</taxon>
        <taxon>Micromonosporales</taxon>
        <taxon>Micromonosporaceae</taxon>
        <taxon>Paractinoplanes</taxon>
    </lineage>
</organism>
<keyword evidence="11" id="KW-1185">Reference proteome</keyword>
<dbReference type="InterPro" id="IPR024165">
    <property type="entry name" value="Kan/Strep_kinase"/>
</dbReference>
<evidence type="ECO:0000259" key="9">
    <source>
        <dbReference type="Pfam" id="PF01636"/>
    </source>
</evidence>
<dbReference type="GO" id="GO:0046677">
    <property type="term" value="P:response to antibiotic"/>
    <property type="evidence" value="ECO:0007669"/>
    <property type="project" value="UniProtKB-KW"/>
</dbReference>
<evidence type="ECO:0000256" key="5">
    <source>
        <dbReference type="ARBA" id="ARBA00022840"/>
    </source>
</evidence>
<keyword evidence="2" id="KW-0808">Transferase</keyword>
<keyword evidence="6" id="KW-0046">Antibiotic resistance</keyword>
<dbReference type="PIRSF" id="PIRSF000706">
    <property type="entry name" value="Kanamycin_kin"/>
    <property type="match status" value="1"/>
</dbReference>
<dbReference type="Proteomes" id="UP000677082">
    <property type="component" value="Unassembled WGS sequence"/>
</dbReference>
<keyword evidence="4" id="KW-0418">Kinase</keyword>
<dbReference type="SUPFAM" id="SSF56112">
    <property type="entry name" value="Protein kinase-like (PK-like)"/>
    <property type="match status" value="1"/>
</dbReference>
<dbReference type="InterPro" id="IPR011009">
    <property type="entry name" value="Kinase-like_dom_sf"/>
</dbReference>
<dbReference type="InterPro" id="IPR051678">
    <property type="entry name" value="AGP_Transferase"/>
</dbReference>
<evidence type="ECO:0000256" key="7">
    <source>
        <dbReference type="PIRSR" id="PIRSR000706-1"/>
    </source>
</evidence>
<evidence type="ECO:0000256" key="3">
    <source>
        <dbReference type="ARBA" id="ARBA00022741"/>
    </source>
</evidence>
<dbReference type="GO" id="GO:0016301">
    <property type="term" value="F:kinase activity"/>
    <property type="evidence" value="ECO:0007669"/>
    <property type="project" value="UniProtKB-KW"/>
</dbReference>
<proteinExistence type="inferred from homology"/>
<dbReference type="GO" id="GO:0005524">
    <property type="term" value="F:ATP binding"/>
    <property type="evidence" value="ECO:0007669"/>
    <property type="project" value="UniProtKB-KW"/>
</dbReference>
<keyword evidence="8" id="KW-0460">Magnesium</keyword>
<accession>A0A919TJN5</accession>
<dbReference type="GO" id="GO:0046872">
    <property type="term" value="F:metal ion binding"/>
    <property type="evidence" value="ECO:0007669"/>
    <property type="project" value="UniProtKB-KW"/>
</dbReference>
<feature type="domain" description="Aminoglycoside phosphotransferase" evidence="9">
    <location>
        <begin position="151"/>
        <end position="229"/>
    </location>
</feature>
<gene>
    <name evidence="10" type="ORF">Ato02nite_070090</name>
</gene>
<name>A0A919TJN5_9ACTN</name>
<dbReference type="CDD" id="cd05150">
    <property type="entry name" value="APH"/>
    <property type="match status" value="1"/>
</dbReference>
<evidence type="ECO:0000256" key="8">
    <source>
        <dbReference type="PIRSR" id="PIRSR000706-2"/>
    </source>
</evidence>
<evidence type="ECO:0000313" key="11">
    <source>
        <dbReference type="Proteomes" id="UP000677082"/>
    </source>
</evidence>
<evidence type="ECO:0000256" key="2">
    <source>
        <dbReference type="ARBA" id="ARBA00022679"/>
    </source>
</evidence>
<evidence type="ECO:0000313" key="10">
    <source>
        <dbReference type="EMBL" id="GIM95216.1"/>
    </source>
</evidence>
<dbReference type="Gene3D" id="3.90.1200.10">
    <property type="match status" value="1"/>
</dbReference>
<dbReference type="Pfam" id="PF01636">
    <property type="entry name" value="APH"/>
    <property type="match status" value="2"/>
</dbReference>
<keyword evidence="8" id="KW-0479">Metal-binding</keyword>
<dbReference type="Gene3D" id="3.30.200.20">
    <property type="entry name" value="Phosphorylase Kinase, domain 1"/>
    <property type="match status" value="1"/>
</dbReference>
<evidence type="ECO:0000256" key="1">
    <source>
        <dbReference type="ARBA" id="ARBA00006219"/>
    </source>
</evidence>
<comment type="caution">
    <text evidence="10">The sequence shown here is derived from an EMBL/GenBank/DDBJ whole genome shotgun (WGS) entry which is preliminary data.</text>
</comment>
<dbReference type="PANTHER" id="PTHR21310">
    <property type="entry name" value="AMINOGLYCOSIDE PHOSPHOTRANSFERASE-RELATED-RELATED"/>
    <property type="match status" value="1"/>
</dbReference>
<keyword evidence="3" id="KW-0547">Nucleotide-binding</keyword>
<dbReference type="PANTHER" id="PTHR21310:SF41">
    <property type="entry name" value="3'-PHOSPHOTRANSFERASE, PUTATIVE-RELATED"/>
    <property type="match status" value="1"/>
</dbReference>
<keyword evidence="5" id="KW-0067">ATP-binding</keyword>
<sequence length="237" mass="25984">MQPPETDFGDDIAVPAAVTMLAAGRPLTPIWRNVLGGLTYRIGTDYFVKFAPRGSDLPLRNEAGRLAWAASYTPVPEVVSSGADDTGEWLVTKAINGWSAVDKRWDKATAVTAIATGLKELHNGVPVKECPFDWSVERRLEKVDRDKIGNPPAIDRLVVCHGDPCAPNTLLGPDGRWVAHVDMAALGVADRWADLAVASYSLSWNYGDGWEELFFATYGIAPDPERIAYYRLLWDLG</sequence>
<feature type="domain" description="Aminoglycoside phosphotransferase" evidence="9">
    <location>
        <begin position="38"/>
        <end position="141"/>
    </location>
</feature>
<dbReference type="RefSeq" id="WP_246607834.1">
    <property type="nucleotide sequence ID" value="NZ_BOQN01000090.1"/>
</dbReference>